<evidence type="ECO:0000256" key="1">
    <source>
        <dbReference type="ARBA" id="ARBA00022801"/>
    </source>
</evidence>
<dbReference type="Gene3D" id="3.40.50.1820">
    <property type="entry name" value="alpha/beta hydrolase"/>
    <property type="match status" value="1"/>
</dbReference>
<dbReference type="Proteomes" id="UP000318509">
    <property type="component" value="Unassembled WGS sequence"/>
</dbReference>
<name>A0A537JX20_9BACT</name>
<dbReference type="GO" id="GO:0004252">
    <property type="term" value="F:serine-type endopeptidase activity"/>
    <property type="evidence" value="ECO:0007669"/>
    <property type="project" value="TreeGrafter"/>
</dbReference>
<dbReference type="InterPro" id="IPR011659">
    <property type="entry name" value="WD40"/>
</dbReference>
<dbReference type="AlphaFoldDB" id="A0A537JX20"/>
<sequence length="713" mass="76279">MSDERPRPLQPDDLFAIKVVADVQLSPDGGRAAYTLTEIAAEPDEYRSAIWIAPVQGGEPRQFTRGPKRDSAPRWSPDGAWLAFLSDRDGEVPQLYVMSANGGEPRRLTWLGHAAGPAVWSPDGTRLLFATRVPKEPPPSGKEARARWADRPRVVTSAHYKDDGQGYTFGDPSQVFVVSVERGEVVQLTSGDRPSVAPAWSPDGARIAFSRARSGTADYHVYDLWVMNADGSNPRRLTTDVGRAASPSWSPDGSTIACYGTDEQEPGAGDPMTRVWLVPLSGGRPRRLTGGYDRQAVVMARPAVTPGPVWSSDGATLTFVAADAGNLHVVRAGAVDGSVRPVVAGERQILSMSAAAAVGRIAFVATDPHLPSDVYVCGWDGADERRLTRVNEALLSHLALPRVERRAFGSPSGGTLDGWLIRPAAQGARAAESAGAPAPLLLDIHGGPASYHGNLFSLGYFYRYVLASRGWAVLALNPTGSGSYGKAFAHGIRGRWGEGDLPEQLAAVDALVAEGIADPARLAVAGYSYGGFMTSWTITHTDRFKAAVVGAPVVNLESFHGTSDIGMWFIPWEMNGDLATHRETYRRLSPISYVERVTTPTLILHGEADDRCPIGQGEELFVGLMAAGRAPAQFVRYPGESHLFLGTGRPSHRLDVTRRVVAWVERYVSGAPVRPPADEASRPDAAHAAQGGPRAQAGKPAVSEGGARADHRP</sequence>
<feature type="compositionally biased region" description="Basic and acidic residues" evidence="3">
    <location>
        <begin position="676"/>
        <end position="685"/>
    </location>
</feature>
<organism evidence="5 6">
    <name type="scientific">Candidatus Segetimicrobium genomatis</name>
    <dbReference type="NCBI Taxonomy" id="2569760"/>
    <lineage>
        <taxon>Bacteria</taxon>
        <taxon>Bacillati</taxon>
        <taxon>Candidatus Sysuimicrobiota</taxon>
        <taxon>Candidatus Sysuimicrobiia</taxon>
        <taxon>Candidatus Sysuimicrobiales</taxon>
        <taxon>Candidatus Segetimicrobiaceae</taxon>
        <taxon>Candidatus Segetimicrobium</taxon>
    </lineage>
</organism>
<dbReference type="Gene3D" id="2.120.10.30">
    <property type="entry name" value="TolB, C-terminal domain"/>
    <property type="match status" value="2"/>
</dbReference>
<gene>
    <name evidence="5" type="ORF">E6H00_13910</name>
</gene>
<dbReference type="SUPFAM" id="SSF82171">
    <property type="entry name" value="DPP6 N-terminal domain-like"/>
    <property type="match status" value="1"/>
</dbReference>
<keyword evidence="2" id="KW-0720">Serine protease</keyword>
<evidence type="ECO:0000313" key="6">
    <source>
        <dbReference type="Proteomes" id="UP000318509"/>
    </source>
</evidence>
<keyword evidence="1" id="KW-0378">Hydrolase</keyword>
<evidence type="ECO:0000256" key="3">
    <source>
        <dbReference type="SAM" id="MobiDB-lite"/>
    </source>
</evidence>
<accession>A0A537JX20</accession>
<comment type="caution">
    <text evidence="5">The sequence shown here is derived from an EMBL/GenBank/DDBJ whole genome shotgun (WGS) entry which is preliminary data.</text>
</comment>
<dbReference type="Pfam" id="PF07676">
    <property type="entry name" value="PD40"/>
    <property type="match status" value="2"/>
</dbReference>
<keyword evidence="2" id="KW-0645">Protease</keyword>
<dbReference type="InterPro" id="IPR029058">
    <property type="entry name" value="AB_hydrolase_fold"/>
</dbReference>
<proteinExistence type="predicted"/>
<evidence type="ECO:0000259" key="4">
    <source>
        <dbReference type="Pfam" id="PF00326"/>
    </source>
</evidence>
<dbReference type="PANTHER" id="PTHR42776:SF27">
    <property type="entry name" value="DIPEPTIDYL PEPTIDASE FAMILY MEMBER 6"/>
    <property type="match status" value="1"/>
</dbReference>
<dbReference type="InterPro" id="IPR001375">
    <property type="entry name" value="Peptidase_S9_cat"/>
</dbReference>
<dbReference type="PANTHER" id="PTHR42776">
    <property type="entry name" value="SERINE PEPTIDASE S9 FAMILY MEMBER"/>
    <property type="match status" value="1"/>
</dbReference>
<dbReference type="EMBL" id="VBAK01000146">
    <property type="protein sequence ID" value="TMI88055.1"/>
    <property type="molecule type" value="Genomic_DNA"/>
</dbReference>
<protein>
    <submittedName>
        <fullName evidence="5">S9 family peptidase</fullName>
    </submittedName>
</protein>
<feature type="region of interest" description="Disordered" evidence="3">
    <location>
        <begin position="672"/>
        <end position="713"/>
    </location>
</feature>
<dbReference type="InterPro" id="IPR011042">
    <property type="entry name" value="6-blade_b-propeller_TolB-like"/>
</dbReference>
<dbReference type="Pfam" id="PF26549">
    <property type="entry name" value="Tricorn_N"/>
    <property type="match status" value="1"/>
</dbReference>
<dbReference type="GO" id="GO:0006508">
    <property type="term" value="P:proteolysis"/>
    <property type="evidence" value="ECO:0007669"/>
    <property type="project" value="InterPro"/>
</dbReference>
<reference evidence="5 6" key="1">
    <citation type="journal article" date="2019" name="Nat. Microbiol.">
        <title>Mediterranean grassland soil C-N compound turnover is dependent on rainfall and depth, and is mediated by genomically divergent microorganisms.</title>
        <authorList>
            <person name="Diamond S."/>
            <person name="Andeer P.F."/>
            <person name="Li Z."/>
            <person name="Crits-Christoph A."/>
            <person name="Burstein D."/>
            <person name="Anantharaman K."/>
            <person name="Lane K.R."/>
            <person name="Thomas B.C."/>
            <person name="Pan C."/>
            <person name="Northen T.R."/>
            <person name="Banfield J.F."/>
        </authorList>
    </citation>
    <scope>NUCLEOTIDE SEQUENCE [LARGE SCALE GENOMIC DNA]</scope>
    <source>
        <strain evidence="5">NP_3</strain>
    </source>
</reference>
<dbReference type="Pfam" id="PF00326">
    <property type="entry name" value="Peptidase_S9"/>
    <property type="match status" value="1"/>
</dbReference>
<evidence type="ECO:0000256" key="2">
    <source>
        <dbReference type="ARBA" id="ARBA00022825"/>
    </source>
</evidence>
<evidence type="ECO:0000313" key="5">
    <source>
        <dbReference type="EMBL" id="TMI88055.1"/>
    </source>
</evidence>
<feature type="domain" description="Peptidase S9 prolyl oligopeptidase catalytic" evidence="4">
    <location>
        <begin position="463"/>
        <end position="669"/>
    </location>
</feature>
<dbReference type="SUPFAM" id="SSF53474">
    <property type="entry name" value="alpha/beta-Hydrolases"/>
    <property type="match status" value="1"/>
</dbReference>